<proteinExistence type="predicted"/>
<gene>
    <name evidence="1" type="ORF">Vbra_13736</name>
</gene>
<keyword evidence="2" id="KW-1185">Reference proteome</keyword>
<dbReference type="EMBL" id="CDMY01000333">
    <property type="protein sequence ID" value="CEM02699.1"/>
    <property type="molecule type" value="Genomic_DNA"/>
</dbReference>
<dbReference type="InParanoid" id="A0A0G4EWQ9"/>
<sequence>MWRSRFTLGAFRVSQPLWAGGKAKPGWTVPPDQMFHPQIPDRHFYGDHWFYHGFTLFLRGVRPYLEKIGRDTIKTAWYLGHDCLYFPLQQFVSAHNPDVRYLAIMSISALVVYWDVGHRLYYEPPRALQNLRNAVSLAEADRLDKEGFWDSNSETQEKKIQKYNMEHQRLNALWEEAITDATETRSFEVLCSYLAPKEVTPHPVDKMPLRLNMMPYGDSNTDTITFSTPKTEMVYSTNANSQHGPQVFGDYVDRVDPKPPNLRHARSFFMEAYTAPTK</sequence>
<dbReference type="OrthoDB" id="198735at2759"/>
<evidence type="ECO:0000313" key="1">
    <source>
        <dbReference type="EMBL" id="CEM02699.1"/>
    </source>
</evidence>
<dbReference type="Proteomes" id="UP000041254">
    <property type="component" value="Unassembled WGS sequence"/>
</dbReference>
<dbReference type="OMA" id="YIVENIY"/>
<protein>
    <submittedName>
        <fullName evidence="1">Uncharacterized protein</fullName>
    </submittedName>
</protein>
<accession>A0A0G4EWQ9</accession>
<dbReference type="PhylomeDB" id="A0A0G4EWQ9"/>
<dbReference type="VEuPathDB" id="CryptoDB:Vbra_13736"/>
<name>A0A0G4EWQ9_VITBC</name>
<evidence type="ECO:0000313" key="2">
    <source>
        <dbReference type="Proteomes" id="UP000041254"/>
    </source>
</evidence>
<dbReference type="STRING" id="1169540.A0A0G4EWQ9"/>
<organism evidence="1 2">
    <name type="scientific">Vitrella brassicaformis (strain CCMP3155)</name>
    <dbReference type="NCBI Taxonomy" id="1169540"/>
    <lineage>
        <taxon>Eukaryota</taxon>
        <taxon>Sar</taxon>
        <taxon>Alveolata</taxon>
        <taxon>Colpodellida</taxon>
        <taxon>Vitrellaceae</taxon>
        <taxon>Vitrella</taxon>
    </lineage>
</organism>
<dbReference type="AlphaFoldDB" id="A0A0G4EWQ9"/>
<reference evidence="1 2" key="1">
    <citation type="submission" date="2014-11" db="EMBL/GenBank/DDBJ databases">
        <authorList>
            <person name="Zhu J."/>
            <person name="Qi W."/>
            <person name="Song R."/>
        </authorList>
    </citation>
    <scope>NUCLEOTIDE SEQUENCE [LARGE SCALE GENOMIC DNA]</scope>
</reference>
<dbReference type="FunCoup" id="A0A0G4EWQ9">
    <property type="interactions" value="43"/>
</dbReference>